<keyword evidence="2" id="KW-1185">Reference proteome</keyword>
<name>A0A3L6PHG5_PANMI</name>
<accession>A0A3L6PHG5</accession>
<comment type="caution">
    <text evidence="1">The sequence shown here is derived from an EMBL/GenBank/DDBJ whole genome shotgun (WGS) entry which is preliminary data.</text>
</comment>
<dbReference type="EMBL" id="PQIB02000017">
    <property type="protein sequence ID" value="RLM58217.1"/>
    <property type="molecule type" value="Genomic_DNA"/>
</dbReference>
<organism evidence="1 2">
    <name type="scientific">Panicum miliaceum</name>
    <name type="common">Proso millet</name>
    <name type="synonym">Broomcorn millet</name>
    <dbReference type="NCBI Taxonomy" id="4540"/>
    <lineage>
        <taxon>Eukaryota</taxon>
        <taxon>Viridiplantae</taxon>
        <taxon>Streptophyta</taxon>
        <taxon>Embryophyta</taxon>
        <taxon>Tracheophyta</taxon>
        <taxon>Spermatophyta</taxon>
        <taxon>Magnoliopsida</taxon>
        <taxon>Liliopsida</taxon>
        <taxon>Poales</taxon>
        <taxon>Poaceae</taxon>
        <taxon>PACMAD clade</taxon>
        <taxon>Panicoideae</taxon>
        <taxon>Panicodae</taxon>
        <taxon>Paniceae</taxon>
        <taxon>Panicinae</taxon>
        <taxon>Panicum</taxon>
        <taxon>Panicum sect. Panicum</taxon>
    </lineage>
</organism>
<sequence>MVASALAQEVVSRESSYISTKLDDRASREHIATRLRMALSRLEFVPDRTRKWPITYVSLIRHWNMFRCATDLQVQGHGQTRQVVVRSSTFLQQIASSAQFSISSLRATPAIPS</sequence>
<reference evidence="2" key="1">
    <citation type="journal article" date="2019" name="Nat. Commun.">
        <title>The genome of broomcorn millet.</title>
        <authorList>
            <person name="Zou C."/>
            <person name="Miki D."/>
            <person name="Li D."/>
            <person name="Tang Q."/>
            <person name="Xiao L."/>
            <person name="Rajput S."/>
            <person name="Deng P."/>
            <person name="Jia W."/>
            <person name="Huang R."/>
            <person name="Zhang M."/>
            <person name="Sun Y."/>
            <person name="Hu J."/>
            <person name="Fu X."/>
            <person name="Schnable P.S."/>
            <person name="Li F."/>
            <person name="Zhang H."/>
            <person name="Feng B."/>
            <person name="Zhu X."/>
            <person name="Liu R."/>
            <person name="Schnable J.C."/>
            <person name="Zhu J.-K."/>
            <person name="Zhang H."/>
        </authorList>
    </citation>
    <scope>NUCLEOTIDE SEQUENCE [LARGE SCALE GENOMIC DNA]</scope>
</reference>
<dbReference type="Proteomes" id="UP000275267">
    <property type="component" value="Unassembled WGS sequence"/>
</dbReference>
<dbReference type="AlphaFoldDB" id="A0A3L6PHG5"/>
<evidence type="ECO:0000313" key="2">
    <source>
        <dbReference type="Proteomes" id="UP000275267"/>
    </source>
</evidence>
<evidence type="ECO:0000313" key="1">
    <source>
        <dbReference type="EMBL" id="RLM58217.1"/>
    </source>
</evidence>
<protein>
    <submittedName>
        <fullName evidence="1">Uncharacterized protein</fullName>
    </submittedName>
</protein>
<proteinExistence type="predicted"/>
<gene>
    <name evidence="1" type="ORF">C2845_PM18G05980</name>
</gene>